<accession>A0A1D8AUY4</accession>
<dbReference type="PATRIC" id="fig|1838286.3.peg.1754"/>
<evidence type="ECO:0000313" key="2">
    <source>
        <dbReference type="Proteomes" id="UP000095228"/>
    </source>
</evidence>
<reference evidence="1 2" key="1">
    <citation type="submission" date="2016-06" db="EMBL/GenBank/DDBJ databases">
        <title>Three novel species with peptidoglycan cell walls form the new genus Lacunisphaera gen. nov. in the family Opitutaceae of the verrucomicrobial subdivision 4.</title>
        <authorList>
            <person name="Rast P."/>
            <person name="Gloeckner I."/>
            <person name="Jogler M."/>
            <person name="Boedeker C."/>
            <person name="Jeske O."/>
            <person name="Wiegand S."/>
            <person name="Reinhardt R."/>
            <person name="Schumann P."/>
            <person name="Rohde M."/>
            <person name="Spring S."/>
            <person name="Gloeckner F.O."/>
            <person name="Jogler C."/>
        </authorList>
    </citation>
    <scope>NUCLEOTIDE SEQUENCE [LARGE SCALE GENOMIC DNA]</scope>
    <source>
        <strain evidence="1 2">IG16b</strain>
    </source>
</reference>
<dbReference type="STRING" id="1838286.Verru16b_01742"/>
<dbReference type="AlphaFoldDB" id="A0A1D8AUY4"/>
<keyword evidence="2" id="KW-1185">Reference proteome</keyword>
<dbReference type="SUPFAM" id="SSF48537">
    <property type="entry name" value="Phospholipase C/P1 nuclease"/>
    <property type="match status" value="1"/>
</dbReference>
<dbReference type="KEGG" id="obg:Verru16b_01742"/>
<dbReference type="EMBL" id="CP016094">
    <property type="protein sequence ID" value="AOS44675.1"/>
    <property type="molecule type" value="Genomic_DNA"/>
</dbReference>
<name>A0A1D8AUY4_9BACT</name>
<dbReference type="Gene3D" id="1.10.575.10">
    <property type="entry name" value="P1 Nuclease"/>
    <property type="match status" value="1"/>
</dbReference>
<sequence length="353" mass="38846">MRHLRLLFALLPAAVLQGWDYHGHRTINQLALAALPADFPAFVQEPAHAERIAYLSGGPDRWRNVDPWLRQTGPSWNDHFLDVEQLPAAGLDPLTVPSLRYDFILAFAAGRAAHADRFPAIDPARNADGTALWPGFAPWAITEWTHKLRSAFAALKAFMEMGGTPEEIANARADAVQAMGLLGHYVGDCAQPLHTTDHYNGWAGPNPEGYTTWRGMHSWADGGLVAKAGITLDTLKPRVKAPTPLVLGPRPDGRDPLFVAVMDWFLRQHAQVEPLYQLEKAGKLSNAQEKADRTRQFPGPVDPAGRAFFEDRLLSGGDMLATVWVTAWQSAPVDTYLRSQLARRSGAKTTDTP</sequence>
<dbReference type="OrthoDB" id="188210at2"/>
<dbReference type="InterPro" id="IPR008947">
    <property type="entry name" value="PLipase_C/P1_nuclease_dom_sf"/>
</dbReference>
<dbReference type="Proteomes" id="UP000095228">
    <property type="component" value="Chromosome"/>
</dbReference>
<proteinExistence type="predicted"/>
<evidence type="ECO:0000313" key="1">
    <source>
        <dbReference type="EMBL" id="AOS44675.1"/>
    </source>
</evidence>
<gene>
    <name evidence="1" type="ORF">Verru16b_01742</name>
</gene>
<dbReference type="GO" id="GO:0016788">
    <property type="term" value="F:hydrolase activity, acting on ester bonds"/>
    <property type="evidence" value="ECO:0007669"/>
    <property type="project" value="InterPro"/>
</dbReference>
<organism evidence="1 2">
    <name type="scientific">Lacunisphaera limnophila</name>
    <dbReference type="NCBI Taxonomy" id="1838286"/>
    <lineage>
        <taxon>Bacteria</taxon>
        <taxon>Pseudomonadati</taxon>
        <taxon>Verrucomicrobiota</taxon>
        <taxon>Opitutia</taxon>
        <taxon>Opitutales</taxon>
        <taxon>Opitutaceae</taxon>
        <taxon>Lacunisphaera</taxon>
    </lineage>
</organism>
<protein>
    <submittedName>
        <fullName evidence="1">S1/P1 Nuclease</fullName>
    </submittedName>
</protein>
<dbReference type="RefSeq" id="WP_069961905.1">
    <property type="nucleotide sequence ID" value="NZ_CP016094.1"/>
</dbReference>